<accession>A0A0E9T7I1</accession>
<name>A0A0E9T7I1_ANGAN</name>
<proteinExistence type="predicted"/>
<reference evidence="1" key="1">
    <citation type="submission" date="2014-11" db="EMBL/GenBank/DDBJ databases">
        <authorList>
            <person name="Amaro Gonzalez C."/>
        </authorList>
    </citation>
    <scope>NUCLEOTIDE SEQUENCE</scope>
</reference>
<organism evidence="1">
    <name type="scientific">Anguilla anguilla</name>
    <name type="common">European freshwater eel</name>
    <name type="synonym">Muraena anguilla</name>
    <dbReference type="NCBI Taxonomy" id="7936"/>
    <lineage>
        <taxon>Eukaryota</taxon>
        <taxon>Metazoa</taxon>
        <taxon>Chordata</taxon>
        <taxon>Craniata</taxon>
        <taxon>Vertebrata</taxon>
        <taxon>Euteleostomi</taxon>
        <taxon>Actinopterygii</taxon>
        <taxon>Neopterygii</taxon>
        <taxon>Teleostei</taxon>
        <taxon>Anguilliformes</taxon>
        <taxon>Anguillidae</taxon>
        <taxon>Anguilla</taxon>
    </lineage>
</organism>
<dbReference type="EMBL" id="GBXM01058976">
    <property type="protein sequence ID" value="JAH49601.1"/>
    <property type="molecule type" value="Transcribed_RNA"/>
</dbReference>
<protein>
    <submittedName>
        <fullName evidence="1">Uncharacterized protein</fullName>
    </submittedName>
</protein>
<reference evidence="1" key="2">
    <citation type="journal article" date="2015" name="Fish Shellfish Immunol.">
        <title>Early steps in the European eel (Anguilla anguilla)-Vibrio vulnificus interaction in the gills: Role of the RtxA13 toxin.</title>
        <authorList>
            <person name="Callol A."/>
            <person name="Pajuelo D."/>
            <person name="Ebbesson L."/>
            <person name="Teles M."/>
            <person name="MacKenzie S."/>
            <person name="Amaro C."/>
        </authorList>
    </citation>
    <scope>NUCLEOTIDE SEQUENCE</scope>
</reference>
<evidence type="ECO:0000313" key="1">
    <source>
        <dbReference type="EMBL" id="JAH49601.1"/>
    </source>
</evidence>
<sequence>MFTLLFLFAGAG</sequence>